<feature type="domain" description="Nucleotide-diphospho-sugar transferase" evidence="2">
    <location>
        <begin position="390"/>
        <end position="556"/>
    </location>
</feature>
<protein>
    <recommendedName>
        <fullName evidence="2">Nucleotide-diphospho-sugar transferase domain-containing protein</fullName>
    </recommendedName>
</protein>
<accession>K0TFP2</accession>
<evidence type="ECO:0000259" key="2">
    <source>
        <dbReference type="Pfam" id="PF03407"/>
    </source>
</evidence>
<name>K0TFP2_THAOC</name>
<dbReference type="OrthoDB" id="206835at2759"/>
<dbReference type="eggNOG" id="ENOG502SDBJ">
    <property type="taxonomic scope" value="Eukaryota"/>
</dbReference>
<comment type="caution">
    <text evidence="3">The sequence shown here is derived from an EMBL/GenBank/DDBJ whole genome shotgun (WGS) entry which is preliminary data.</text>
</comment>
<reference evidence="3 4" key="1">
    <citation type="journal article" date="2012" name="Genome Biol.">
        <title>Genome and low-iron response of an oceanic diatom adapted to chronic iron limitation.</title>
        <authorList>
            <person name="Lommer M."/>
            <person name="Specht M."/>
            <person name="Roy A.S."/>
            <person name="Kraemer L."/>
            <person name="Andreson R."/>
            <person name="Gutowska M.A."/>
            <person name="Wolf J."/>
            <person name="Bergner S.V."/>
            <person name="Schilhabel M.B."/>
            <person name="Klostermeier U.C."/>
            <person name="Beiko R.G."/>
            <person name="Rosenstiel P."/>
            <person name="Hippler M."/>
            <person name="Laroche J."/>
        </authorList>
    </citation>
    <scope>NUCLEOTIDE SEQUENCE [LARGE SCALE GENOMIC DNA]</scope>
    <source>
        <strain evidence="3 4">CCMP1005</strain>
    </source>
</reference>
<feature type="compositionally biased region" description="Polar residues" evidence="1">
    <location>
        <begin position="889"/>
        <end position="905"/>
    </location>
</feature>
<dbReference type="Pfam" id="PF03407">
    <property type="entry name" value="Nucleotid_trans"/>
    <property type="match status" value="1"/>
</dbReference>
<gene>
    <name evidence="3" type="ORF">THAOC_09411</name>
</gene>
<evidence type="ECO:0000256" key="1">
    <source>
        <dbReference type="SAM" id="MobiDB-lite"/>
    </source>
</evidence>
<feature type="region of interest" description="Disordered" evidence="1">
    <location>
        <begin position="113"/>
        <end position="148"/>
    </location>
</feature>
<dbReference type="EMBL" id="AGNL01010200">
    <property type="protein sequence ID" value="EJK69342.1"/>
    <property type="molecule type" value="Genomic_DNA"/>
</dbReference>
<organism evidence="3 4">
    <name type="scientific">Thalassiosira oceanica</name>
    <name type="common">Marine diatom</name>
    <dbReference type="NCBI Taxonomy" id="159749"/>
    <lineage>
        <taxon>Eukaryota</taxon>
        <taxon>Sar</taxon>
        <taxon>Stramenopiles</taxon>
        <taxon>Ochrophyta</taxon>
        <taxon>Bacillariophyta</taxon>
        <taxon>Coscinodiscophyceae</taxon>
        <taxon>Thalassiosirophycidae</taxon>
        <taxon>Thalassiosirales</taxon>
        <taxon>Thalassiosiraceae</taxon>
        <taxon>Thalassiosira</taxon>
    </lineage>
</organism>
<evidence type="ECO:0000313" key="3">
    <source>
        <dbReference type="EMBL" id="EJK69342.1"/>
    </source>
</evidence>
<feature type="compositionally biased region" description="Basic and acidic residues" evidence="1">
    <location>
        <begin position="113"/>
        <end position="139"/>
    </location>
</feature>
<dbReference type="AlphaFoldDB" id="K0TFP2"/>
<evidence type="ECO:0000313" key="4">
    <source>
        <dbReference type="Proteomes" id="UP000266841"/>
    </source>
</evidence>
<dbReference type="InterPro" id="IPR005069">
    <property type="entry name" value="Nucl-diP-sugar_transferase"/>
</dbReference>
<proteinExistence type="predicted"/>
<feature type="region of interest" description="Disordered" evidence="1">
    <location>
        <begin position="864"/>
        <end position="905"/>
    </location>
</feature>
<dbReference type="Proteomes" id="UP000266841">
    <property type="component" value="Unassembled WGS sequence"/>
</dbReference>
<keyword evidence="4" id="KW-1185">Reference proteome</keyword>
<sequence length="905" mass="100730">MEALFKHFRSPPQSPSGDGVNPRRRRWQAELLFEASKLAPESNGTIDRAKQHRAEAAPGPDGDDNGPGSEPPPHGRFRYVSTFVTSRRRSPAAVGKPSFTYFPVDCLPHDVWRPDEPTDLRDGDLPDATPCERSEDHGPNRRKPRIGAATGYDRIRTERSHHFGGAGPGMDGALVGRLGTRHKHVAVPPSALAHASLKAKDRETTAPMAPMDYPSRKVLLVAFCITQVLRLTGFLFTDSEGLSTYFERLSDSVVQTSSSSLLRKIEVDSDYAPLIEFESADDFFSFFEQSSQVYIKSGVKDLVLIFVDDTFVDVFEIFLEYYGRHRNEDRILCVFTSSRTAQKRVGDIMSGAQALDSGRFINYFTKQGLASGRALLINIGKISRVKQSLQKGKSKIWRNLWPLRIEIMRRVLSGFPQLNIILSDADAIWLQDPSELWSSSGSDLIASRGTYPGRSRCAFAYEEDETTPLSVCLGWSYFRNTEAVRLLLIDLELLLPTLHNDDQLSINCLLHRQYQKLGWFLDSDGSNTQVYRRLGVDFKSIQVTVLPYSKIIRNCEEGFLSTTTVTVAHCHFRRRGIEKRMRISNKNADSKIHTLKELGFAKERNTDLGTGWLASFIQKFPLHIISLPSLCMTLCNPAAGVGGAPDSGKEQVDIVFNFFRLARKLKVIVSFQDASGGGWVTGCGTRGGWPTGLTTHELHGTQTKAIARPEVDRPGAVTAPMAPMDYRSPRKVLLVAFCILQGLRFTGFLSSENLSTYVEQLSDSVVQTSSSSLLRKIEVDSDYAPLIEFESADDFFNFFEQSSQVYIKNGVKNLVLIFVDDTFVDVFEERVGDIMSGEHELASGRALLINIGKISRVKPSLKKGKSKEYRSSEAAIDRSGTAAADASQRRSAFTQLPATQTVPET</sequence>
<feature type="region of interest" description="Disordered" evidence="1">
    <location>
        <begin position="1"/>
        <end position="77"/>
    </location>
</feature>